<dbReference type="GO" id="GO:0008270">
    <property type="term" value="F:zinc ion binding"/>
    <property type="evidence" value="ECO:0007669"/>
    <property type="project" value="UniProtKB-KW"/>
</dbReference>
<sequence>MSKDKDAAESSKNKSQVHMVGAKSGNKSEKSKSLKVNTKGFKKNSKSDKTCFHCGKKGHFIKECRYKKKEDKRSGSSSKTNKANLVNDEDHVAVVTEVNAIVATNSDFFIDSGATIDICNNKFANGLDRDRVFVSQPWLFHKALLVLREYDGNQPPEEFLFDSCPFWIKVFGVPFKLMNEKVGIAIEESLGNVLDIDPITERYLRIRVDVDLRCPFKNGMTLSAQTGDVEVDFFFEKRPDYYWHASTVEADGVCAVVFEKSAEVVSRLVTCPVERRLGEEVVSRPGVEVVGDIQGV</sequence>
<dbReference type="InterPro" id="IPR040256">
    <property type="entry name" value="At4g02000-like"/>
</dbReference>
<keyword evidence="5" id="KW-1185">Reference proteome</keyword>
<dbReference type="SUPFAM" id="SSF57756">
    <property type="entry name" value="Retrovirus zinc finger-like domains"/>
    <property type="match status" value="1"/>
</dbReference>
<dbReference type="Pfam" id="PF00098">
    <property type="entry name" value="zf-CCHC"/>
    <property type="match status" value="1"/>
</dbReference>
<dbReference type="EMBL" id="AWUE01023996">
    <property type="protein sequence ID" value="OMO51938.1"/>
    <property type="molecule type" value="Genomic_DNA"/>
</dbReference>
<dbReference type="SMART" id="SM00343">
    <property type="entry name" value="ZnF_C2HC"/>
    <property type="match status" value="1"/>
</dbReference>
<dbReference type="PANTHER" id="PTHR31286">
    <property type="entry name" value="GLYCINE-RICH CELL WALL STRUCTURAL PROTEIN 1.8-LIKE"/>
    <property type="match status" value="1"/>
</dbReference>
<keyword evidence="1" id="KW-0862">Zinc</keyword>
<gene>
    <name evidence="4" type="ORF">COLO4_37461</name>
</gene>
<dbReference type="PROSITE" id="PS50158">
    <property type="entry name" value="ZF_CCHC"/>
    <property type="match status" value="1"/>
</dbReference>
<comment type="caution">
    <text evidence="4">The sequence shown here is derived from an EMBL/GenBank/DDBJ whole genome shotgun (WGS) entry which is preliminary data.</text>
</comment>
<evidence type="ECO:0000259" key="3">
    <source>
        <dbReference type="PROSITE" id="PS50158"/>
    </source>
</evidence>
<dbReference type="STRING" id="93759.A0A1R3G1I6"/>
<dbReference type="OrthoDB" id="1707487at2759"/>
<feature type="compositionally biased region" description="Basic and acidic residues" evidence="2">
    <location>
        <begin position="1"/>
        <end position="12"/>
    </location>
</feature>
<proteinExistence type="predicted"/>
<evidence type="ECO:0000313" key="4">
    <source>
        <dbReference type="EMBL" id="OMO51938.1"/>
    </source>
</evidence>
<evidence type="ECO:0000256" key="2">
    <source>
        <dbReference type="SAM" id="MobiDB-lite"/>
    </source>
</evidence>
<name>A0A1R3G1I6_9ROSI</name>
<dbReference type="PANTHER" id="PTHR31286:SF167">
    <property type="entry name" value="OS09G0268800 PROTEIN"/>
    <property type="match status" value="1"/>
</dbReference>
<evidence type="ECO:0000313" key="5">
    <source>
        <dbReference type="Proteomes" id="UP000187203"/>
    </source>
</evidence>
<keyword evidence="1" id="KW-0863">Zinc-finger</keyword>
<evidence type="ECO:0000256" key="1">
    <source>
        <dbReference type="PROSITE-ProRule" id="PRU00047"/>
    </source>
</evidence>
<keyword evidence="1" id="KW-0479">Metal-binding</keyword>
<dbReference type="Proteomes" id="UP000187203">
    <property type="component" value="Unassembled WGS sequence"/>
</dbReference>
<feature type="domain" description="CCHC-type" evidence="3">
    <location>
        <begin position="51"/>
        <end position="65"/>
    </location>
</feature>
<dbReference type="InterPro" id="IPR036875">
    <property type="entry name" value="Znf_CCHC_sf"/>
</dbReference>
<dbReference type="GO" id="GO:0003676">
    <property type="term" value="F:nucleic acid binding"/>
    <property type="evidence" value="ECO:0007669"/>
    <property type="project" value="InterPro"/>
</dbReference>
<organism evidence="4 5">
    <name type="scientific">Corchorus olitorius</name>
    <dbReference type="NCBI Taxonomy" id="93759"/>
    <lineage>
        <taxon>Eukaryota</taxon>
        <taxon>Viridiplantae</taxon>
        <taxon>Streptophyta</taxon>
        <taxon>Embryophyta</taxon>
        <taxon>Tracheophyta</taxon>
        <taxon>Spermatophyta</taxon>
        <taxon>Magnoliopsida</taxon>
        <taxon>eudicotyledons</taxon>
        <taxon>Gunneridae</taxon>
        <taxon>Pentapetalae</taxon>
        <taxon>rosids</taxon>
        <taxon>malvids</taxon>
        <taxon>Malvales</taxon>
        <taxon>Malvaceae</taxon>
        <taxon>Grewioideae</taxon>
        <taxon>Apeibeae</taxon>
        <taxon>Corchorus</taxon>
    </lineage>
</organism>
<accession>A0A1R3G1I6</accession>
<feature type="region of interest" description="Disordered" evidence="2">
    <location>
        <begin position="1"/>
        <end position="47"/>
    </location>
</feature>
<reference evidence="5" key="1">
    <citation type="submission" date="2013-09" db="EMBL/GenBank/DDBJ databases">
        <title>Corchorus olitorius genome sequencing.</title>
        <authorList>
            <person name="Alam M."/>
            <person name="Haque M.S."/>
            <person name="Islam M.S."/>
            <person name="Emdad E.M."/>
            <person name="Islam M.M."/>
            <person name="Ahmed B."/>
            <person name="Halim A."/>
            <person name="Hossen Q.M.M."/>
            <person name="Hossain M.Z."/>
            <person name="Ahmed R."/>
            <person name="Khan M.M."/>
            <person name="Islam R."/>
            <person name="Rashid M.M."/>
            <person name="Khan S.A."/>
            <person name="Rahman M.S."/>
            <person name="Alam M."/>
            <person name="Yahiya A.S."/>
            <person name="Khan M.S."/>
            <person name="Azam M.S."/>
            <person name="Haque T."/>
            <person name="Lashkar M.Z.H."/>
            <person name="Akhand A.I."/>
            <person name="Morshed G."/>
            <person name="Roy S."/>
            <person name="Uddin K.S."/>
            <person name="Rabeya T."/>
            <person name="Hossain A.S."/>
            <person name="Chowdhury A."/>
            <person name="Snigdha A.R."/>
            <person name="Mortoza M.S."/>
            <person name="Matin S.A."/>
            <person name="Hoque S.M.E."/>
            <person name="Islam M.K."/>
            <person name="Roy D.K."/>
            <person name="Haider R."/>
            <person name="Moosa M.M."/>
            <person name="Elias S.M."/>
            <person name="Hasan A.M."/>
            <person name="Jahan S."/>
            <person name="Shafiuddin M."/>
            <person name="Mahmood N."/>
            <person name="Shommy N.S."/>
        </authorList>
    </citation>
    <scope>NUCLEOTIDE SEQUENCE [LARGE SCALE GENOMIC DNA]</scope>
    <source>
        <strain evidence="5">cv. O-4</strain>
    </source>
</reference>
<dbReference type="InterPro" id="IPR001878">
    <property type="entry name" value="Znf_CCHC"/>
</dbReference>
<protein>
    <submittedName>
        <fullName evidence="4">Zinc finger, CCHC-type</fullName>
    </submittedName>
</protein>
<dbReference type="Gene3D" id="4.10.60.10">
    <property type="entry name" value="Zinc finger, CCHC-type"/>
    <property type="match status" value="1"/>
</dbReference>
<dbReference type="AlphaFoldDB" id="A0A1R3G1I6"/>